<dbReference type="InterPro" id="IPR000615">
    <property type="entry name" value="Bestrophin"/>
</dbReference>
<comment type="similarity">
    <text evidence="5 6">Belongs to the anion channel-forming bestrophin (TC 1.A.46) family. Calcium-sensitive chloride channel subfamily.</text>
</comment>
<evidence type="ECO:0000256" key="5">
    <source>
        <dbReference type="ARBA" id="ARBA00034769"/>
    </source>
</evidence>
<evidence type="ECO:0000313" key="8">
    <source>
        <dbReference type="Proteomes" id="UP000281553"/>
    </source>
</evidence>
<reference evidence="7 8" key="1">
    <citation type="submission" date="2018-11" db="EMBL/GenBank/DDBJ databases">
        <authorList>
            <consortium name="Pathogen Informatics"/>
        </authorList>
    </citation>
    <scope>NUCLEOTIDE SEQUENCE [LARGE SCALE GENOMIC DNA]</scope>
</reference>
<comment type="function">
    <text evidence="6">Forms chloride channels.</text>
</comment>
<keyword evidence="6" id="KW-0406">Ion transport</keyword>
<keyword evidence="6" id="KW-0868">Chloride</keyword>
<comment type="subcellular location">
    <subcellularLocation>
        <location evidence="6">Cell membrane</location>
        <topology evidence="6">Multi-pass membrane protein</topology>
    </subcellularLocation>
    <subcellularLocation>
        <location evidence="1">Membrane</location>
    </subcellularLocation>
</comment>
<keyword evidence="6" id="KW-0869">Chloride channel</keyword>
<dbReference type="Proteomes" id="UP000281553">
    <property type="component" value="Unassembled WGS sequence"/>
</dbReference>
<keyword evidence="6" id="KW-0407">Ion channel</keyword>
<keyword evidence="4" id="KW-0472">Membrane</keyword>
<keyword evidence="6" id="KW-1003">Cell membrane</keyword>
<evidence type="ECO:0000256" key="1">
    <source>
        <dbReference type="ARBA" id="ARBA00004370"/>
    </source>
</evidence>
<dbReference type="PANTHER" id="PTHR10736:SF0">
    <property type="entry name" value="BESTROPHIN HOMOLOG"/>
    <property type="match status" value="1"/>
</dbReference>
<gene>
    <name evidence="7" type="ORF">DILT_LOCUS17389</name>
</gene>
<dbReference type="InterPro" id="IPR021134">
    <property type="entry name" value="Bestrophin-like"/>
</dbReference>
<dbReference type="PANTHER" id="PTHR10736">
    <property type="entry name" value="BESTROPHIN"/>
    <property type="match status" value="1"/>
</dbReference>
<evidence type="ECO:0000256" key="3">
    <source>
        <dbReference type="ARBA" id="ARBA00022989"/>
    </source>
</evidence>
<evidence type="ECO:0000256" key="2">
    <source>
        <dbReference type="ARBA" id="ARBA00022692"/>
    </source>
</evidence>
<keyword evidence="2" id="KW-0812">Transmembrane</keyword>
<dbReference type="AlphaFoldDB" id="A0A3P7NVQ5"/>
<dbReference type="Pfam" id="PF01062">
    <property type="entry name" value="Bestrophin"/>
    <property type="match status" value="1"/>
</dbReference>
<dbReference type="GO" id="GO:0005886">
    <property type="term" value="C:plasma membrane"/>
    <property type="evidence" value="ECO:0007669"/>
    <property type="project" value="UniProtKB-SubCell"/>
</dbReference>
<protein>
    <recommendedName>
        <fullName evidence="6">Bestrophin homolog</fullName>
    </recommendedName>
</protein>
<evidence type="ECO:0000313" key="7">
    <source>
        <dbReference type="EMBL" id="VDN37677.1"/>
    </source>
</evidence>
<organism evidence="7 8">
    <name type="scientific">Dibothriocephalus latus</name>
    <name type="common">Fish tapeworm</name>
    <name type="synonym">Diphyllobothrium latum</name>
    <dbReference type="NCBI Taxonomy" id="60516"/>
    <lineage>
        <taxon>Eukaryota</taxon>
        <taxon>Metazoa</taxon>
        <taxon>Spiralia</taxon>
        <taxon>Lophotrochozoa</taxon>
        <taxon>Platyhelminthes</taxon>
        <taxon>Cestoda</taxon>
        <taxon>Eucestoda</taxon>
        <taxon>Diphyllobothriidea</taxon>
        <taxon>Diphyllobothriidae</taxon>
        <taxon>Dibothriocephalus</taxon>
    </lineage>
</organism>
<name>A0A3P7NVQ5_DIBLA</name>
<keyword evidence="8" id="KW-1185">Reference proteome</keyword>
<keyword evidence="3" id="KW-1133">Transmembrane helix</keyword>
<dbReference type="GO" id="GO:0034707">
    <property type="term" value="C:chloride channel complex"/>
    <property type="evidence" value="ECO:0007669"/>
    <property type="project" value="UniProtKB-KW"/>
</dbReference>
<dbReference type="GO" id="GO:0005254">
    <property type="term" value="F:chloride channel activity"/>
    <property type="evidence" value="ECO:0007669"/>
    <property type="project" value="UniProtKB-KW"/>
</dbReference>
<sequence length="107" mass="12290">MLGFFVSGVIARWYEMYMYIPCLNGIAYSIMATINTGDAKVTQKIRVSVMRYMNLAWILFMRGISDRVAVRFIQVEEDEHHETAARCSCCQTTRDGCCPCWNTSRVS</sequence>
<dbReference type="OrthoDB" id="201595at2759"/>
<evidence type="ECO:0000256" key="6">
    <source>
        <dbReference type="RuleBase" id="RU363126"/>
    </source>
</evidence>
<dbReference type="EMBL" id="UYRU01091428">
    <property type="protein sequence ID" value="VDN37677.1"/>
    <property type="molecule type" value="Genomic_DNA"/>
</dbReference>
<accession>A0A3P7NVQ5</accession>
<keyword evidence="6" id="KW-0813">Transport</keyword>
<evidence type="ECO:0000256" key="4">
    <source>
        <dbReference type="ARBA" id="ARBA00023136"/>
    </source>
</evidence>
<proteinExistence type="inferred from homology"/>